<dbReference type="InterPro" id="IPR024079">
    <property type="entry name" value="MetalloPept_cat_dom_sf"/>
</dbReference>
<sequence length="379" mass="41722">MRLLSFVIAGLALTDGVLGGSRLWEAKAPNRRAGVVPAYNPHDAPETLNATVPLARRAMSIKNSPGAVGARRIWPNKKMKYCFDDRDDTIVELFELAKATWQALTEHGFSYEEVSGSACTGNNRKEVLMVHFNNNGRLASTMGIPPNDPRAEGPTMHLSNRAGIGQNDIKANVGHELGHAWGLHHEHQNRDWWKTSTEHTGDPFWGAMRSNDPHFQTNKFFCENLSDYATALAKAQAAARENPSTHGSDPEIMCKSMAVASDYDFSAMEWLPVANSAHFDTDDTFDEDSLMMYPSQAGGRGNGASRLIVMKYQDDTIIPPRLVPSDMDIQRLLTLYGSENSSPPGEPHGSKVSGVKGAWRKIRTKFHRAGDTGDMPACK</sequence>
<organism evidence="2 3">
    <name type="scientific">Plectosphaerella plurivora</name>
    <dbReference type="NCBI Taxonomy" id="936078"/>
    <lineage>
        <taxon>Eukaryota</taxon>
        <taxon>Fungi</taxon>
        <taxon>Dikarya</taxon>
        <taxon>Ascomycota</taxon>
        <taxon>Pezizomycotina</taxon>
        <taxon>Sordariomycetes</taxon>
        <taxon>Hypocreomycetidae</taxon>
        <taxon>Glomerellales</taxon>
        <taxon>Plectosphaerellaceae</taxon>
        <taxon>Plectosphaerella</taxon>
    </lineage>
</organism>
<dbReference type="OrthoDB" id="291007at2759"/>
<proteinExistence type="predicted"/>
<dbReference type="GO" id="GO:0008237">
    <property type="term" value="F:metallopeptidase activity"/>
    <property type="evidence" value="ECO:0007669"/>
    <property type="project" value="InterPro"/>
</dbReference>
<name>A0A9P9A9C4_9PEZI</name>
<gene>
    <name evidence="2" type="ORF">F5X68DRAFT_171356</name>
</gene>
<accession>A0A9P9A9C4</accession>
<reference evidence="2" key="1">
    <citation type="journal article" date="2021" name="Nat. Commun.">
        <title>Genetic determinants of endophytism in the Arabidopsis root mycobiome.</title>
        <authorList>
            <person name="Mesny F."/>
            <person name="Miyauchi S."/>
            <person name="Thiergart T."/>
            <person name="Pickel B."/>
            <person name="Atanasova L."/>
            <person name="Karlsson M."/>
            <person name="Huettel B."/>
            <person name="Barry K.W."/>
            <person name="Haridas S."/>
            <person name="Chen C."/>
            <person name="Bauer D."/>
            <person name="Andreopoulos W."/>
            <person name="Pangilinan J."/>
            <person name="LaButti K."/>
            <person name="Riley R."/>
            <person name="Lipzen A."/>
            <person name="Clum A."/>
            <person name="Drula E."/>
            <person name="Henrissat B."/>
            <person name="Kohler A."/>
            <person name="Grigoriev I.V."/>
            <person name="Martin F.M."/>
            <person name="Hacquard S."/>
        </authorList>
    </citation>
    <scope>NUCLEOTIDE SEQUENCE</scope>
    <source>
        <strain evidence="2">MPI-SDFR-AT-0117</strain>
    </source>
</reference>
<evidence type="ECO:0000313" key="3">
    <source>
        <dbReference type="Proteomes" id="UP000770015"/>
    </source>
</evidence>
<keyword evidence="1" id="KW-0732">Signal</keyword>
<evidence type="ECO:0000313" key="2">
    <source>
        <dbReference type="EMBL" id="KAH6684918.1"/>
    </source>
</evidence>
<dbReference type="SUPFAM" id="SSF55486">
    <property type="entry name" value="Metalloproteases ('zincins'), catalytic domain"/>
    <property type="match status" value="1"/>
</dbReference>
<evidence type="ECO:0008006" key="4">
    <source>
        <dbReference type="Google" id="ProtNLM"/>
    </source>
</evidence>
<evidence type="ECO:0000256" key="1">
    <source>
        <dbReference type="SAM" id="SignalP"/>
    </source>
</evidence>
<keyword evidence="3" id="KW-1185">Reference proteome</keyword>
<comment type="caution">
    <text evidence="2">The sequence shown here is derived from an EMBL/GenBank/DDBJ whole genome shotgun (WGS) entry which is preliminary data.</text>
</comment>
<dbReference type="Gene3D" id="3.40.390.10">
    <property type="entry name" value="Collagenase (Catalytic Domain)"/>
    <property type="match status" value="1"/>
</dbReference>
<dbReference type="EMBL" id="JAGSXJ010000016">
    <property type="protein sequence ID" value="KAH6684918.1"/>
    <property type="molecule type" value="Genomic_DNA"/>
</dbReference>
<protein>
    <recommendedName>
        <fullName evidence="4">Peptidase metallopeptidase domain-containing protein</fullName>
    </recommendedName>
</protein>
<dbReference type="Proteomes" id="UP000770015">
    <property type="component" value="Unassembled WGS sequence"/>
</dbReference>
<dbReference type="AlphaFoldDB" id="A0A9P9A9C4"/>
<feature type="signal peptide" evidence="1">
    <location>
        <begin position="1"/>
        <end position="19"/>
    </location>
</feature>
<feature type="chain" id="PRO_5040400332" description="Peptidase metallopeptidase domain-containing protein" evidence="1">
    <location>
        <begin position="20"/>
        <end position="379"/>
    </location>
</feature>